<reference evidence="8" key="1">
    <citation type="submission" date="2016-09" db="EMBL/GenBank/DDBJ databases">
        <title>Streptomyces puniciscabiei strain:TW1S1 Genome sequencing and assembly.</title>
        <authorList>
            <person name="Kim M.-K."/>
            <person name="Kim S.B."/>
        </authorList>
    </citation>
    <scope>NUCLEOTIDE SEQUENCE [LARGE SCALE GENOMIC DNA]</scope>
    <source>
        <strain evidence="8">TW1S1</strain>
    </source>
</reference>
<dbReference type="SUPFAM" id="SSF51730">
    <property type="entry name" value="FAD-linked oxidoreductase"/>
    <property type="match status" value="1"/>
</dbReference>
<dbReference type="Pfam" id="PF02219">
    <property type="entry name" value="MTHFR"/>
    <property type="match status" value="1"/>
</dbReference>
<evidence type="ECO:0000256" key="6">
    <source>
        <dbReference type="RuleBase" id="RU003862"/>
    </source>
</evidence>
<dbReference type="AlphaFoldDB" id="A0A1D7Y6I2"/>
<dbReference type="InterPro" id="IPR003171">
    <property type="entry name" value="Mehydrof_redctse-like"/>
</dbReference>
<evidence type="ECO:0000256" key="5">
    <source>
        <dbReference type="ARBA" id="ARBA00023002"/>
    </source>
</evidence>
<organism evidence="7 8">
    <name type="scientific">Streptomyces fodineus</name>
    <dbReference type="NCBI Taxonomy" id="1904616"/>
    <lineage>
        <taxon>Bacteria</taxon>
        <taxon>Bacillati</taxon>
        <taxon>Actinomycetota</taxon>
        <taxon>Actinomycetes</taxon>
        <taxon>Kitasatosporales</taxon>
        <taxon>Streptomycetaceae</taxon>
        <taxon>Streptomyces</taxon>
    </lineage>
</organism>
<dbReference type="KEGG" id="spun:BFF78_09155"/>
<protein>
    <recommendedName>
        <fullName evidence="6">Methylenetetrahydrofolate reductase</fullName>
    </recommendedName>
</protein>
<comment type="cofactor">
    <cofactor evidence="1 6">
        <name>FAD</name>
        <dbReference type="ChEBI" id="CHEBI:57692"/>
    </cofactor>
</comment>
<keyword evidence="5 6" id="KW-0560">Oxidoreductase</keyword>
<keyword evidence="4 6" id="KW-0274">FAD</keyword>
<dbReference type="CDD" id="cd00537">
    <property type="entry name" value="MTHFR"/>
    <property type="match status" value="1"/>
</dbReference>
<sequence length="291" mass="31070">MNPAVTVTPAVGAALLDDFSLEMTGKDVPRLEEAQGSIPRGTRINITFLAGEDLGTRLAAARAVKRLGFVPVPHISARRLPSRAALEEFLSGLAADGTAENVFVVGGDPARPEGPYEDALAVLRTGLLQHYGVRHIGISGYPEGHPAIADRALWSALTDKAGVIGAHRFGGDVITQFGFDVDPVLTWLEAARARGVHLPVRIGVPGPAGIRRLLGYATRFGVATSASVARKYGFSLTNLMGTTGPDRFLHTLARRYDPERHGAVKVHFYTFGGLGATSEWVADFRRGDRQG</sequence>
<evidence type="ECO:0000313" key="8">
    <source>
        <dbReference type="Proteomes" id="UP000094960"/>
    </source>
</evidence>
<name>A0A1D7Y6I2_9ACTN</name>
<dbReference type="EMBL" id="CP017248">
    <property type="protein sequence ID" value="AOR31193.1"/>
    <property type="molecule type" value="Genomic_DNA"/>
</dbReference>
<comment type="similarity">
    <text evidence="6">Belongs to the methylenetetrahydrofolate reductase family.</text>
</comment>
<evidence type="ECO:0000256" key="4">
    <source>
        <dbReference type="ARBA" id="ARBA00022827"/>
    </source>
</evidence>
<proteinExistence type="inferred from homology"/>
<gene>
    <name evidence="7" type="ORF">BFF78_09155</name>
</gene>
<dbReference type="RefSeq" id="WP_069777840.1">
    <property type="nucleotide sequence ID" value="NZ_CP017248.1"/>
</dbReference>
<evidence type="ECO:0000256" key="1">
    <source>
        <dbReference type="ARBA" id="ARBA00001974"/>
    </source>
</evidence>
<dbReference type="GO" id="GO:0035999">
    <property type="term" value="P:tetrahydrofolate interconversion"/>
    <property type="evidence" value="ECO:0007669"/>
    <property type="project" value="UniProtKB-UniPathway"/>
</dbReference>
<dbReference type="GO" id="GO:0006555">
    <property type="term" value="P:methionine metabolic process"/>
    <property type="evidence" value="ECO:0007669"/>
    <property type="project" value="InterPro"/>
</dbReference>
<dbReference type="Proteomes" id="UP000094960">
    <property type="component" value="Chromosome"/>
</dbReference>
<dbReference type="UniPathway" id="UPA00193"/>
<dbReference type="InterPro" id="IPR029041">
    <property type="entry name" value="FAD-linked_oxidoreductase-like"/>
</dbReference>
<dbReference type="Gene3D" id="3.20.20.220">
    <property type="match status" value="1"/>
</dbReference>
<evidence type="ECO:0000256" key="3">
    <source>
        <dbReference type="ARBA" id="ARBA00022630"/>
    </source>
</evidence>
<keyword evidence="8" id="KW-1185">Reference proteome</keyword>
<accession>A0A1D7Y6I2</accession>
<dbReference type="GO" id="GO:0004489">
    <property type="term" value="F:methylenetetrahydrofolate reductase [NAD(P)H] activity"/>
    <property type="evidence" value="ECO:0007669"/>
    <property type="project" value="InterPro"/>
</dbReference>
<comment type="pathway">
    <text evidence="2 6">One-carbon metabolism; tetrahydrofolate interconversion.</text>
</comment>
<keyword evidence="3 6" id="KW-0285">Flavoprotein</keyword>
<evidence type="ECO:0000256" key="2">
    <source>
        <dbReference type="ARBA" id="ARBA00004777"/>
    </source>
</evidence>
<evidence type="ECO:0000313" key="7">
    <source>
        <dbReference type="EMBL" id="AOR31193.1"/>
    </source>
</evidence>